<dbReference type="RefSeq" id="WP_029141795.1">
    <property type="nucleotide sequence ID" value="NZ_ALAS01000258.1"/>
</dbReference>
<keyword evidence="1" id="KW-0167">Capsid protein</keyword>
<proteinExistence type="predicted"/>
<organism evidence="1 2">
    <name type="scientific">Heyndrickxia coagulans DSM 1 = ATCC 7050</name>
    <dbReference type="NCBI Taxonomy" id="1121088"/>
    <lineage>
        <taxon>Bacteria</taxon>
        <taxon>Bacillati</taxon>
        <taxon>Bacillota</taxon>
        <taxon>Bacilli</taxon>
        <taxon>Bacillales</taxon>
        <taxon>Bacillaceae</taxon>
        <taxon>Heyndrickxia</taxon>
    </lineage>
</organism>
<dbReference type="KEGG" id="bcoa:BF29_3383"/>
<evidence type="ECO:0000313" key="1">
    <source>
        <dbReference type="EMBL" id="SHE76519.1"/>
    </source>
</evidence>
<dbReference type="AlphaFoldDB" id="A0A8B4BU96"/>
<protein>
    <submittedName>
        <fullName evidence="1">Spore coat protein Z</fullName>
    </submittedName>
</protein>
<dbReference type="Pfam" id="PF10612">
    <property type="entry name" value="Spore-coat_CotZ"/>
    <property type="match status" value="1"/>
</dbReference>
<name>A0A8B4BU96_HEYCO</name>
<comment type="caution">
    <text evidence="1">The sequence shown here is derived from an EMBL/GenBank/DDBJ whole genome shotgun (WGS) entry which is preliminary data.</text>
</comment>
<dbReference type="InterPro" id="IPR019593">
    <property type="entry name" value="Spore_coat_protein_Z/Y"/>
</dbReference>
<dbReference type="GeneID" id="29812246"/>
<accession>A0A8B4BU96</accession>
<evidence type="ECO:0000313" key="2">
    <source>
        <dbReference type="Proteomes" id="UP000184029"/>
    </source>
</evidence>
<keyword evidence="1" id="KW-0946">Virion</keyword>
<dbReference type="EMBL" id="FQUB01000011">
    <property type="protein sequence ID" value="SHE76519.1"/>
    <property type="molecule type" value="Genomic_DNA"/>
</dbReference>
<reference evidence="1 2" key="1">
    <citation type="submission" date="2016-11" db="EMBL/GenBank/DDBJ databases">
        <authorList>
            <person name="Varghese N."/>
            <person name="Submissions S."/>
        </authorList>
    </citation>
    <scope>NUCLEOTIDE SEQUENCE [LARGE SCALE GENOMIC DNA]</scope>
    <source>
        <strain evidence="1 2">DSM 1</strain>
    </source>
</reference>
<dbReference type="Proteomes" id="UP000184029">
    <property type="component" value="Unassembled WGS sequence"/>
</dbReference>
<gene>
    <name evidence="1" type="ORF">SAMN02745208_00850</name>
</gene>
<sequence>MSSKSHEYSRTCVCDVVQFINDLQDAAVEDSSCPTNCLNPVLGANREKHSHVNTRPFILYTKDGCAFEPFYKNHHFDSCDDFCEKSKFLRVENVEGCCAVVRVLKCVCEHHDGHSRVHFEVTDTCITLDLTDFIAIQCLEDTFVNL</sequence>